<dbReference type="EMBL" id="CAUOFW020006225">
    <property type="protein sequence ID" value="CAK9173842.1"/>
    <property type="molecule type" value="Genomic_DNA"/>
</dbReference>
<keyword evidence="3" id="KW-1185">Reference proteome</keyword>
<sequence length="256" mass="28639">MLIFNGFCRGSVVTPVLGQHVYLVLASVMSAVQNAIDGPYLVNTKAKTANTYMAIPSQVQLQDLVSSHLLMLLLLYLYYCSCIWRTYILNNPPHIRRSELELAKNIVVSLCRRGTESMAGLAVYCKLLWRLYTGAGSVAFAIVGMLGKRMLWSSVLANLLSCHFPVLDLSVEVAVRLKTCNTMRAVDPPFQLPMSSREIPFPQHMNEVSANVLIPTIHVWSIGEESVRYPYLFMTNFGKIGNIVSLLFCCFSIDFC</sequence>
<dbReference type="AlphaFoldDB" id="A0ABC8TWI6"/>
<evidence type="ECO:0000256" key="1">
    <source>
        <dbReference type="SAM" id="Phobius"/>
    </source>
</evidence>
<feature type="transmembrane region" description="Helical" evidence="1">
    <location>
        <begin position="127"/>
        <end position="146"/>
    </location>
</feature>
<keyword evidence="1" id="KW-0472">Membrane</keyword>
<feature type="transmembrane region" description="Helical" evidence="1">
    <location>
        <begin position="69"/>
        <end position="88"/>
    </location>
</feature>
<proteinExistence type="predicted"/>
<name>A0ABC8TWI6_9AQUA</name>
<evidence type="ECO:0000313" key="3">
    <source>
        <dbReference type="Proteomes" id="UP001642360"/>
    </source>
</evidence>
<keyword evidence="1" id="KW-1133">Transmembrane helix</keyword>
<accession>A0ABC8TWI6</accession>
<gene>
    <name evidence="2" type="ORF">ILEXP_LOCUS43575</name>
</gene>
<dbReference type="Proteomes" id="UP001642360">
    <property type="component" value="Unassembled WGS sequence"/>
</dbReference>
<comment type="caution">
    <text evidence="2">The sequence shown here is derived from an EMBL/GenBank/DDBJ whole genome shotgun (WGS) entry which is preliminary data.</text>
</comment>
<organism evidence="2 3">
    <name type="scientific">Ilex paraguariensis</name>
    <name type="common">yerba mate</name>
    <dbReference type="NCBI Taxonomy" id="185542"/>
    <lineage>
        <taxon>Eukaryota</taxon>
        <taxon>Viridiplantae</taxon>
        <taxon>Streptophyta</taxon>
        <taxon>Embryophyta</taxon>
        <taxon>Tracheophyta</taxon>
        <taxon>Spermatophyta</taxon>
        <taxon>Magnoliopsida</taxon>
        <taxon>eudicotyledons</taxon>
        <taxon>Gunneridae</taxon>
        <taxon>Pentapetalae</taxon>
        <taxon>asterids</taxon>
        <taxon>campanulids</taxon>
        <taxon>Aquifoliales</taxon>
        <taxon>Aquifoliaceae</taxon>
        <taxon>Ilex</taxon>
    </lineage>
</organism>
<keyword evidence="1" id="KW-0812">Transmembrane</keyword>
<reference evidence="2 3" key="1">
    <citation type="submission" date="2024-02" db="EMBL/GenBank/DDBJ databases">
        <authorList>
            <person name="Vignale AGUSTIN F."/>
            <person name="Sosa J E."/>
            <person name="Modenutti C."/>
        </authorList>
    </citation>
    <scope>NUCLEOTIDE SEQUENCE [LARGE SCALE GENOMIC DNA]</scope>
</reference>
<evidence type="ECO:0000313" key="2">
    <source>
        <dbReference type="EMBL" id="CAK9173842.1"/>
    </source>
</evidence>
<protein>
    <submittedName>
        <fullName evidence="2">Uncharacterized protein</fullName>
    </submittedName>
</protein>